<sequence length="103" mass="11704">MSMTCGEVNRPLSFLSGYVICVSGYTNEARELLKSMIELCGGVYMEDMECRSVTFLLSTNPASEKTKHAIRWGVPVLSQQWLFDCLYNQRLLSINPYLLNAKK</sequence>
<evidence type="ECO:0000313" key="2">
    <source>
        <dbReference type="EMBL" id="GAT97884.1"/>
    </source>
</evidence>
<dbReference type="VEuPathDB" id="AmoebaDB:EHI_036580"/>
<dbReference type="Pfam" id="PF12738">
    <property type="entry name" value="PTCB-BRCT"/>
    <property type="match status" value="1"/>
</dbReference>
<dbReference type="VEuPathDB" id="AmoebaDB:EHI8A_043920"/>
<dbReference type="PANTHER" id="PTHR47667">
    <property type="entry name" value="REGULATOR OF TY1 TRANSPOSITION PROTEIN 107"/>
    <property type="match status" value="1"/>
</dbReference>
<evidence type="ECO:0000259" key="1">
    <source>
        <dbReference type="PROSITE" id="PS50172"/>
    </source>
</evidence>
<reference evidence="2 3" key="1">
    <citation type="submission" date="2016-05" db="EMBL/GenBank/DDBJ databases">
        <title>First whole genome sequencing of Entamoeba histolytica HM1:IMSS-clone-6.</title>
        <authorList>
            <person name="Mukherjee Avik.K."/>
            <person name="Izumyama S."/>
            <person name="Nakada-Tsukui K."/>
            <person name="Nozaki T."/>
        </authorList>
    </citation>
    <scope>NUCLEOTIDE SEQUENCE [LARGE SCALE GENOMIC DNA]</scope>
    <source>
        <strain evidence="2 3">HM1:IMSS clone 6</strain>
    </source>
</reference>
<dbReference type="InterPro" id="IPR001357">
    <property type="entry name" value="BRCT_dom"/>
</dbReference>
<dbReference type="VEuPathDB" id="AmoebaDB:EHI7A_028770"/>
<dbReference type="CDD" id="cd17731">
    <property type="entry name" value="BRCT_TopBP1_rpt2_like"/>
    <property type="match status" value="1"/>
</dbReference>
<gene>
    <name evidence="2" type="ORF">CL6EHI_036580</name>
</gene>
<dbReference type="InterPro" id="IPR059215">
    <property type="entry name" value="BRCT2_TopBP1-like"/>
</dbReference>
<evidence type="ECO:0000313" key="3">
    <source>
        <dbReference type="Proteomes" id="UP000078387"/>
    </source>
</evidence>
<dbReference type="InterPro" id="IPR036420">
    <property type="entry name" value="BRCT_dom_sf"/>
</dbReference>
<accession>A0A5K1VM28</accession>
<name>A0A5K1VM28_ENTHI</name>
<comment type="caution">
    <text evidence="2">The sequence shown here is derived from an EMBL/GenBank/DDBJ whole genome shotgun (WGS) entry which is preliminary data.</text>
</comment>
<proteinExistence type="predicted"/>
<dbReference type="VEuPathDB" id="AmoebaDB:EHI5A_049610"/>
<dbReference type="PROSITE" id="PS50172">
    <property type="entry name" value="BRCT"/>
    <property type="match status" value="1"/>
</dbReference>
<dbReference type="Gene3D" id="3.40.50.10190">
    <property type="entry name" value="BRCT domain"/>
    <property type="match status" value="1"/>
</dbReference>
<dbReference type="EMBL" id="BDEQ01000001">
    <property type="protein sequence ID" value="GAT97884.1"/>
    <property type="molecule type" value="Genomic_DNA"/>
</dbReference>
<organism evidence="2 3">
    <name type="scientific">Entamoeba histolytica</name>
    <dbReference type="NCBI Taxonomy" id="5759"/>
    <lineage>
        <taxon>Eukaryota</taxon>
        <taxon>Amoebozoa</taxon>
        <taxon>Evosea</taxon>
        <taxon>Archamoebae</taxon>
        <taxon>Mastigamoebida</taxon>
        <taxon>Entamoebidae</taxon>
        <taxon>Entamoeba</taxon>
    </lineage>
</organism>
<dbReference type="SMART" id="SM00292">
    <property type="entry name" value="BRCT"/>
    <property type="match status" value="1"/>
</dbReference>
<dbReference type="InterPro" id="IPR053036">
    <property type="entry name" value="CellCycle_DNARepair_Reg"/>
</dbReference>
<dbReference type="PANTHER" id="PTHR47667:SF1">
    <property type="entry name" value="REGULATOR OF TY1 TRANSPOSITION PROTEIN 107"/>
    <property type="match status" value="1"/>
</dbReference>
<dbReference type="VEuPathDB" id="AmoebaDB:KM1_057520"/>
<feature type="domain" description="BRCT" evidence="1">
    <location>
        <begin position="10"/>
        <end position="99"/>
    </location>
</feature>
<dbReference type="AlphaFoldDB" id="A0A5K1VM28"/>
<dbReference type="SUPFAM" id="SSF52113">
    <property type="entry name" value="BRCT domain"/>
    <property type="match status" value="1"/>
</dbReference>
<dbReference type="Proteomes" id="UP000078387">
    <property type="component" value="Unassembled WGS sequence"/>
</dbReference>
<protein>
    <submittedName>
        <fullName evidence="2">Brac1 domain containing protein</fullName>
    </submittedName>
</protein>
<dbReference type="OMA" id="YNEDMES"/>